<dbReference type="EnsemblPlants" id="AET3Gv21151200.32">
    <property type="protein sequence ID" value="AET3Gv21151200.32"/>
    <property type="gene ID" value="AET3Gv21151200"/>
</dbReference>
<keyword evidence="3" id="KW-0808">Transferase</keyword>
<dbReference type="GO" id="GO:0004674">
    <property type="term" value="F:protein serine/threonine kinase activity"/>
    <property type="evidence" value="ECO:0007669"/>
    <property type="project" value="UniProtKB-KW"/>
</dbReference>
<dbReference type="Gene3D" id="3.30.200.20">
    <property type="entry name" value="Phosphorylase Kinase, domain 1"/>
    <property type="match status" value="1"/>
</dbReference>
<organism evidence="14 15">
    <name type="scientific">Aegilops tauschii subsp. strangulata</name>
    <name type="common">Goatgrass</name>
    <dbReference type="NCBI Taxonomy" id="200361"/>
    <lineage>
        <taxon>Eukaryota</taxon>
        <taxon>Viridiplantae</taxon>
        <taxon>Streptophyta</taxon>
        <taxon>Embryophyta</taxon>
        <taxon>Tracheophyta</taxon>
        <taxon>Spermatophyta</taxon>
        <taxon>Magnoliopsida</taxon>
        <taxon>Liliopsida</taxon>
        <taxon>Poales</taxon>
        <taxon>Poaceae</taxon>
        <taxon>BOP clade</taxon>
        <taxon>Pooideae</taxon>
        <taxon>Triticodae</taxon>
        <taxon>Triticeae</taxon>
        <taxon>Triticinae</taxon>
        <taxon>Aegilops</taxon>
    </lineage>
</organism>
<reference evidence="14" key="4">
    <citation type="submission" date="2019-03" db="UniProtKB">
        <authorList>
            <consortium name="EnsemblPlants"/>
        </authorList>
    </citation>
    <scope>IDENTIFICATION</scope>
</reference>
<evidence type="ECO:0000256" key="4">
    <source>
        <dbReference type="ARBA" id="ARBA00022729"/>
    </source>
</evidence>
<reference evidence="15" key="1">
    <citation type="journal article" date="2014" name="Science">
        <title>Ancient hybridizations among the ancestral genomes of bread wheat.</title>
        <authorList>
            <consortium name="International Wheat Genome Sequencing Consortium,"/>
            <person name="Marcussen T."/>
            <person name="Sandve S.R."/>
            <person name="Heier L."/>
            <person name="Spannagl M."/>
            <person name="Pfeifer M."/>
            <person name="Jakobsen K.S."/>
            <person name="Wulff B.B."/>
            <person name="Steuernagel B."/>
            <person name="Mayer K.F."/>
            <person name="Olsen O.A."/>
        </authorList>
    </citation>
    <scope>NUCLEOTIDE SEQUENCE [LARGE SCALE GENOMIC DNA]</scope>
    <source>
        <strain evidence="15">cv. AL8/78</strain>
    </source>
</reference>
<dbReference type="PANTHER" id="PTHR27002:SF460">
    <property type="entry name" value="OS01G0366300 PROTEIN"/>
    <property type="match status" value="1"/>
</dbReference>
<dbReference type="SUPFAM" id="SSF56112">
    <property type="entry name" value="Protein kinase-like (PK-like)"/>
    <property type="match status" value="1"/>
</dbReference>
<keyword evidence="4" id="KW-0732">Signal</keyword>
<reference evidence="14" key="3">
    <citation type="journal article" date="2017" name="Nature">
        <title>Genome sequence of the progenitor of the wheat D genome Aegilops tauschii.</title>
        <authorList>
            <person name="Luo M.C."/>
            <person name="Gu Y.Q."/>
            <person name="Puiu D."/>
            <person name="Wang H."/>
            <person name="Twardziok S.O."/>
            <person name="Deal K.R."/>
            <person name="Huo N."/>
            <person name="Zhu T."/>
            <person name="Wang L."/>
            <person name="Wang Y."/>
            <person name="McGuire P.E."/>
            <person name="Liu S."/>
            <person name="Long H."/>
            <person name="Ramasamy R.K."/>
            <person name="Rodriguez J.C."/>
            <person name="Van S.L."/>
            <person name="Yuan L."/>
            <person name="Wang Z."/>
            <person name="Xia Z."/>
            <person name="Xiao L."/>
            <person name="Anderson O.D."/>
            <person name="Ouyang S."/>
            <person name="Liang Y."/>
            <person name="Zimin A.V."/>
            <person name="Pertea G."/>
            <person name="Qi P."/>
            <person name="Bennetzen J.L."/>
            <person name="Dai X."/>
            <person name="Dawson M.W."/>
            <person name="Muller H.G."/>
            <person name="Kugler K."/>
            <person name="Rivarola-Duarte L."/>
            <person name="Spannagl M."/>
            <person name="Mayer K.F.X."/>
            <person name="Lu F.H."/>
            <person name="Bevan M.W."/>
            <person name="Leroy P."/>
            <person name="Li P."/>
            <person name="You F.M."/>
            <person name="Sun Q."/>
            <person name="Liu Z."/>
            <person name="Lyons E."/>
            <person name="Wicker T."/>
            <person name="Salzberg S.L."/>
            <person name="Devos K.M."/>
            <person name="Dvorak J."/>
        </authorList>
    </citation>
    <scope>NUCLEOTIDE SEQUENCE [LARGE SCALE GENOMIC DNA]</scope>
    <source>
        <strain evidence="14">cv. AL8/78</strain>
    </source>
</reference>
<evidence type="ECO:0000256" key="1">
    <source>
        <dbReference type="ARBA" id="ARBA00012513"/>
    </source>
</evidence>
<evidence type="ECO:0000256" key="7">
    <source>
        <dbReference type="ARBA" id="ARBA00022840"/>
    </source>
</evidence>
<reference evidence="14" key="5">
    <citation type="journal article" date="2021" name="G3 (Bethesda)">
        <title>Aegilops tauschii genome assembly Aet v5.0 features greater sequence contiguity and improved annotation.</title>
        <authorList>
            <person name="Wang L."/>
            <person name="Zhu T."/>
            <person name="Rodriguez J.C."/>
            <person name="Deal K.R."/>
            <person name="Dubcovsky J."/>
            <person name="McGuire P.E."/>
            <person name="Lux T."/>
            <person name="Spannagl M."/>
            <person name="Mayer K.F.X."/>
            <person name="Baldrich P."/>
            <person name="Meyers B.C."/>
            <person name="Huo N."/>
            <person name="Gu Y.Q."/>
            <person name="Zhou H."/>
            <person name="Devos K.M."/>
            <person name="Bennetzen J.L."/>
            <person name="Unver T."/>
            <person name="Budak H."/>
            <person name="Gulick P.J."/>
            <person name="Galiba G."/>
            <person name="Kalapos B."/>
            <person name="Nelson D.R."/>
            <person name="Li P."/>
            <person name="You F.M."/>
            <person name="Luo M.C."/>
            <person name="Dvorak J."/>
        </authorList>
    </citation>
    <scope>NUCLEOTIDE SEQUENCE [LARGE SCALE GENOMIC DNA]</scope>
    <source>
        <strain evidence="14">cv. AL8/78</strain>
    </source>
</reference>
<dbReference type="Gramene" id="AET3Gv21151200.32">
    <property type="protein sequence ID" value="AET3Gv21151200.32"/>
    <property type="gene ID" value="AET3Gv21151200"/>
</dbReference>
<dbReference type="SMART" id="SM00220">
    <property type="entry name" value="S_TKc"/>
    <property type="match status" value="1"/>
</dbReference>
<comment type="catalytic activity">
    <reaction evidence="10">
        <text>L-threonyl-[protein] + ATP = O-phospho-L-threonyl-[protein] + ADP + H(+)</text>
        <dbReference type="Rhea" id="RHEA:46608"/>
        <dbReference type="Rhea" id="RHEA-COMP:11060"/>
        <dbReference type="Rhea" id="RHEA-COMP:11605"/>
        <dbReference type="ChEBI" id="CHEBI:15378"/>
        <dbReference type="ChEBI" id="CHEBI:30013"/>
        <dbReference type="ChEBI" id="CHEBI:30616"/>
        <dbReference type="ChEBI" id="CHEBI:61977"/>
        <dbReference type="ChEBI" id="CHEBI:456216"/>
        <dbReference type="EC" id="2.7.11.1"/>
    </reaction>
</comment>
<evidence type="ECO:0000259" key="13">
    <source>
        <dbReference type="PROSITE" id="PS50011"/>
    </source>
</evidence>
<reference evidence="15" key="2">
    <citation type="journal article" date="2017" name="Nat. Plants">
        <title>The Aegilops tauschii genome reveals multiple impacts of transposons.</title>
        <authorList>
            <person name="Zhao G."/>
            <person name="Zou C."/>
            <person name="Li K."/>
            <person name="Wang K."/>
            <person name="Li T."/>
            <person name="Gao L."/>
            <person name="Zhang X."/>
            <person name="Wang H."/>
            <person name="Yang Z."/>
            <person name="Liu X."/>
            <person name="Jiang W."/>
            <person name="Mao L."/>
            <person name="Kong X."/>
            <person name="Jiao Y."/>
            <person name="Jia J."/>
        </authorList>
    </citation>
    <scope>NUCLEOTIDE SEQUENCE [LARGE SCALE GENOMIC DNA]</scope>
    <source>
        <strain evidence="15">cv. AL8/78</strain>
    </source>
</reference>
<dbReference type="PROSITE" id="PS50011">
    <property type="entry name" value="PROTEIN_KINASE_DOM"/>
    <property type="match status" value="1"/>
</dbReference>
<dbReference type="FunFam" id="1.10.510.10:FF:001019">
    <property type="entry name" value="G-type lectin S-receptor-like serine/threonine-protein kinase B120"/>
    <property type="match status" value="1"/>
</dbReference>
<evidence type="ECO:0000256" key="6">
    <source>
        <dbReference type="ARBA" id="ARBA00022777"/>
    </source>
</evidence>
<keyword evidence="6" id="KW-0418">Kinase</keyword>
<keyword evidence="8" id="KW-1015">Disulfide bond</keyword>
<dbReference type="InterPro" id="IPR011009">
    <property type="entry name" value="Kinase-like_dom_sf"/>
</dbReference>
<dbReference type="Proteomes" id="UP000015105">
    <property type="component" value="Chromosome 3D"/>
</dbReference>
<dbReference type="InterPro" id="IPR000719">
    <property type="entry name" value="Prot_kinase_dom"/>
</dbReference>
<dbReference type="AlphaFoldDB" id="A0A453GPW3"/>
<dbReference type="InterPro" id="IPR001245">
    <property type="entry name" value="Ser-Thr/Tyr_kinase_cat_dom"/>
</dbReference>
<feature type="domain" description="Protein kinase" evidence="13">
    <location>
        <begin position="93"/>
        <end position="258"/>
    </location>
</feature>
<proteinExistence type="predicted"/>
<dbReference type="PANTHER" id="PTHR27002">
    <property type="entry name" value="RECEPTOR-LIKE SERINE/THREONINE-PROTEIN KINASE SD1-8"/>
    <property type="match status" value="1"/>
</dbReference>
<keyword evidence="7" id="KW-0067">ATP-binding</keyword>
<protein>
    <recommendedName>
        <fullName evidence="1">non-specific serine/threonine protein kinase</fullName>
        <ecNumber evidence="1">2.7.11.1</ecNumber>
    </recommendedName>
</protein>
<sequence>RRRASTSGAKPGHNSRKRALWIITVAALLLSIFLCIICFVVWMRRRRKGTEILHDQAAMNRPEEDALAWRLEQKSSEFILFDLSEILHATHNFSKENLLGQGGFGPVYKGQLPDGTEIAVKRLASHSGQGFTEFENEVELIAKLQHSNLVKLMGCCIKGEEKLLVYEYLPNKSLDFFIFDVSRTTLVDWNKRCVIIEGIAQGLLYLHKHSRLRIIHRDLKASNILLDLEMNPKISDFGLAKIFSSNDTQGSTKKVVGT</sequence>
<dbReference type="GO" id="GO:0005524">
    <property type="term" value="F:ATP binding"/>
    <property type="evidence" value="ECO:0007669"/>
    <property type="project" value="UniProtKB-KW"/>
</dbReference>
<evidence type="ECO:0000256" key="2">
    <source>
        <dbReference type="ARBA" id="ARBA00022527"/>
    </source>
</evidence>
<dbReference type="PROSITE" id="PS00108">
    <property type="entry name" value="PROTEIN_KINASE_ST"/>
    <property type="match status" value="1"/>
</dbReference>
<keyword evidence="12" id="KW-1133">Transmembrane helix</keyword>
<dbReference type="Gene3D" id="1.10.510.10">
    <property type="entry name" value="Transferase(Phosphotransferase) domain 1"/>
    <property type="match status" value="1"/>
</dbReference>
<dbReference type="EC" id="2.7.11.1" evidence="1"/>
<keyword evidence="5" id="KW-0547">Nucleotide-binding</keyword>
<dbReference type="GO" id="GO:0005886">
    <property type="term" value="C:plasma membrane"/>
    <property type="evidence" value="ECO:0007669"/>
    <property type="project" value="TreeGrafter"/>
</dbReference>
<evidence type="ECO:0000256" key="5">
    <source>
        <dbReference type="ARBA" id="ARBA00022741"/>
    </source>
</evidence>
<evidence type="ECO:0000256" key="3">
    <source>
        <dbReference type="ARBA" id="ARBA00022679"/>
    </source>
</evidence>
<evidence type="ECO:0000256" key="11">
    <source>
        <dbReference type="ARBA" id="ARBA00048679"/>
    </source>
</evidence>
<evidence type="ECO:0000256" key="9">
    <source>
        <dbReference type="ARBA" id="ARBA00023180"/>
    </source>
</evidence>
<dbReference type="Pfam" id="PF07714">
    <property type="entry name" value="PK_Tyr_Ser-Thr"/>
    <property type="match status" value="1"/>
</dbReference>
<dbReference type="FunFam" id="3.30.200.20:FF:000195">
    <property type="entry name" value="G-type lectin S-receptor-like serine/threonine-protein kinase"/>
    <property type="match status" value="1"/>
</dbReference>
<evidence type="ECO:0000313" key="14">
    <source>
        <dbReference type="EnsemblPlants" id="AET3Gv21151200.32"/>
    </source>
</evidence>
<feature type="transmembrane region" description="Helical" evidence="12">
    <location>
        <begin position="20"/>
        <end position="42"/>
    </location>
</feature>
<evidence type="ECO:0000256" key="12">
    <source>
        <dbReference type="SAM" id="Phobius"/>
    </source>
</evidence>
<evidence type="ECO:0000256" key="10">
    <source>
        <dbReference type="ARBA" id="ARBA00047899"/>
    </source>
</evidence>
<accession>A0A453GPW3</accession>
<keyword evidence="2" id="KW-0723">Serine/threonine-protein kinase</keyword>
<keyword evidence="12" id="KW-0472">Membrane</keyword>
<name>A0A453GPW3_AEGTS</name>
<evidence type="ECO:0000313" key="15">
    <source>
        <dbReference type="Proteomes" id="UP000015105"/>
    </source>
</evidence>
<keyword evidence="15" id="KW-1185">Reference proteome</keyword>
<keyword evidence="12" id="KW-0812">Transmembrane</keyword>
<evidence type="ECO:0000256" key="8">
    <source>
        <dbReference type="ARBA" id="ARBA00023157"/>
    </source>
</evidence>
<dbReference type="InterPro" id="IPR008271">
    <property type="entry name" value="Ser/Thr_kinase_AS"/>
</dbReference>
<comment type="catalytic activity">
    <reaction evidence="11">
        <text>L-seryl-[protein] + ATP = O-phospho-L-seryl-[protein] + ADP + H(+)</text>
        <dbReference type="Rhea" id="RHEA:17989"/>
        <dbReference type="Rhea" id="RHEA-COMP:9863"/>
        <dbReference type="Rhea" id="RHEA-COMP:11604"/>
        <dbReference type="ChEBI" id="CHEBI:15378"/>
        <dbReference type="ChEBI" id="CHEBI:29999"/>
        <dbReference type="ChEBI" id="CHEBI:30616"/>
        <dbReference type="ChEBI" id="CHEBI:83421"/>
        <dbReference type="ChEBI" id="CHEBI:456216"/>
        <dbReference type="EC" id="2.7.11.1"/>
    </reaction>
</comment>
<keyword evidence="9" id="KW-0325">Glycoprotein</keyword>